<dbReference type="EMBL" id="JQIF01000052">
    <property type="protein sequence ID" value="KGJ52822.1"/>
    <property type="molecule type" value="Genomic_DNA"/>
</dbReference>
<dbReference type="Proteomes" id="UP001203972">
    <property type="component" value="Unassembled WGS sequence"/>
</dbReference>
<dbReference type="Proteomes" id="UP000030008">
    <property type="component" value="Unassembled WGS sequence"/>
</dbReference>
<dbReference type="GO" id="GO:0051287">
    <property type="term" value="F:NAD binding"/>
    <property type="evidence" value="ECO:0007669"/>
    <property type="project" value="InterPro"/>
</dbReference>
<reference evidence="8" key="2">
    <citation type="journal article" date="2022" name="Clin. Infect. Dis.">
        <title>Association between Clostridium innocuum and antibiotic-associated diarrhea in adults and children: A cross-sectional study and comparative genomics analysis.</title>
        <authorList>
            <person name="Cherny K.E."/>
            <person name="Muscat E.B."/>
            <person name="Balaji A."/>
            <person name="Mukherjee J."/>
            <person name="Ozer E.A."/>
            <person name="Angarone M.P."/>
            <person name="Hauser A.R."/>
            <person name="Sichel J.S."/>
            <person name="Amponsah E."/>
            <person name="Kociolek L.K."/>
        </authorList>
    </citation>
    <scope>NUCLEOTIDE SEQUENCE</scope>
    <source>
        <strain evidence="8">NU1-AC-029v</strain>
    </source>
</reference>
<dbReference type="SUPFAM" id="SSF52283">
    <property type="entry name" value="Formate/glycerate dehydrogenase catalytic domain-like"/>
    <property type="match status" value="1"/>
</dbReference>
<sequence length="342" mass="37802">MKCVAVGDMFLSEEAFARVLKHHALFCSYQGFSWKADLDRVSTRTLIRKIETKGSEAYAVEGELKEAMLDADVIFVHMCPVGKDIIEQAPHLKYIVTARGGVENIAVESAKKKGIRVIHCPMHNAFAVAELTVGLMICETRNVTRADRSLREGIWRESYPNTGSIRELRSMTVGLIGFGAIGQLVAQRLQPFGCSIMVHDPYLDASVIERLGCIAVDKKTLLQESDIVSLHGRIGPNDPPIIGREELKLMKPVSYLINTARAVLVDMPALEEALQNGSIMGAAIDVFPKEPLTKEDAVVQLDNCTLTNHRGGDTLDSYERSPELLLEQLQEAVQTGHTKYMI</sequence>
<dbReference type="InterPro" id="IPR006140">
    <property type="entry name" value="D-isomer_DH_NAD-bd"/>
</dbReference>
<evidence type="ECO:0000259" key="6">
    <source>
        <dbReference type="Pfam" id="PF02826"/>
    </source>
</evidence>
<dbReference type="EMBL" id="JAKTMA010000036">
    <property type="protein sequence ID" value="MCR0234623.1"/>
    <property type="molecule type" value="Genomic_DNA"/>
</dbReference>
<comment type="similarity">
    <text evidence="1 4">Belongs to the D-isomer specific 2-hydroxyacid dehydrogenase family.</text>
</comment>
<dbReference type="AlphaFoldDB" id="A0A099I6D7"/>
<dbReference type="InterPro" id="IPR006139">
    <property type="entry name" value="D-isomer_2_OHA_DH_cat_dom"/>
</dbReference>
<dbReference type="CDD" id="cd12171">
    <property type="entry name" value="2-Hacid_dh_10"/>
    <property type="match status" value="1"/>
</dbReference>
<evidence type="ECO:0000256" key="1">
    <source>
        <dbReference type="ARBA" id="ARBA00005854"/>
    </source>
</evidence>
<keyword evidence="3" id="KW-0520">NAD</keyword>
<dbReference type="RefSeq" id="WP_008819621.1">
    <property type="nucleotide sequence ID" value="NZ_AP025565.1"/>
</dbReference>
<dbReference type="Gene3D" id="3.40.50.720">
    <property type="entry name" value="NAD(P)-binding Rossmann-like Domain"/>
    <property type="match status" value="2"/>
</dbReference>
<evidence type="ECO:0000313" key="7">
    <source>
        <dbReference type="EMBL" id="KGJ52822.1"/>
    </source>
</evidence>
<evidence type="ECO:0000256" key="3">
    <source>
        <dbReference type="ARBA" id="ARBA00023027"/>
    </source>
</evidence>
<evidence type="ECO:0000259" key="5">
    <source>
        <dbReference type="Pfam" id="PF00389"/>
    </source>
</evidence>
<dbReference type="InterPro" id="IPR036291">
    <property type="entry name" value="NAD(P)-bd_dom_sf"/>
</dbReference>
<protein>
    <submittedName>
        <fullName evidence="8">2-hydroxyacid dehydrogenase</fullName>
    </submittedName>
    <submittedName>
        <fullName evidence="7">3-phosphoglycerate dehydrogenase</fullName>
    </submittedName>
</protein>
<evidence type="ECO:0000313" key="9">
    <source>
        <dbReference type="Proteomes" id="UP000030008"/>
    </source>
</evidence>
<dbReference type="SUPFAM" id="SSF51735">
    <property type="entry name" value="NAD(P)-binding Rossmann-fold domains"/>
    <property type="match status" value="1"/>
</dbReference>
<dbReference type="Pfam" id="PF02826">
    <property type="entry name" value="2-Hacid_dh_C"/>
    <property type="match status" value="1"/>
</dbReference>
<dbReference type="PANTHER" id="PTHR42789">
    <property type="entry name" value="D-ISOMER SPECIFIC 2-HYDROXYACID DEHYDROGENASE FAMILY PROTEIN (AFU_ORTHOLOGUE AFUA_6G10090)"/>
    <property type="match status" value="1"/>
</dbReference>
<dbReference type="InterPro" id="IPR050857">
    <property type="entry name" value="D-2-hydroxyacid_DH"/>
</dbReference>
<dbReference type="Pfam" id="PF00389">
    <property type="entry name" value="2-Hacid_dh"/>
    <property type="match status" value="1"/>
</dbReference>
<gene>
    <name evidence="7" type="ORF">CIAN88_12560</name>
    <name evidence="8" type="ORF">MKC95_17790</name>
</gene>
<evidence type="ECO:0000313" key="8">
    <source>
        <dbReference type="EMBL" id="MCR0234623.1"/>
    </source>
</evidence>
<proteinExistence type="inferred from homology"/>
<comment type="caution">
    <text evidence="7">The sequence shown here is derived from an EMBL/GenBank/DDBJ whole genome shotgun (WGS) entry which is preliminary data.</text>
</comment>
<dbReference type="GO" id="GO:0016616">
    <property type="term" value="F:oxidoreductase activity, acting on the CH-OH group of donors, NAD or NADP as acceptor"/>
    <property type="evidence" value="ECO:0007669"/>
    <property type="project" value="InterPro"/>
</dbReference>
<organism evidence="7 9">
    <name type="scientific">Clostridium innocuum</name>
    <dbReference type="NCBI Taxonomy" id="1522"/>
    <lineage>
        <taxon>Bacteria</taxon>
        <taxon>Bacillati</taxon>
        <taxon>Bacillota</taxon>
        <taxon>Clostridia</taxon>
        <taxon>Eubacteriales</taxon>
        <taxon>Clostridiaceae</taxon>
        <taxon>Clostridium</taxon>
    </lineage>
</organism>
<feature type="domain" description="D-isomer specific 2-hydroxyacid dehydrogenase catalytic" evidence="5">
    <location>
        <begin position="62"/>
        <end position="338"/>
    </location>
</feature>
<dbReference type="PANTHER" id="PTHR42789:SF1">
    <property type="entry name" value="D-ISOMER SPECIFIC 2-HYDROXYACID DEHYDROGENASE FAMILY PROTEIN (AFU_ORTHOLOGUE AFUA_6G10090)"/>
    <property type="match status" value="1"/>
</dbReference>
<accession>A0A099I6D7</accession>
<name>A0A099I6D7_CLOIN</name>
<reference evidence="7 9" key="1">
    <citation type="submission" date="2014-08" db="EMBL/GenBank/DDBJ databases">
        <title>Clostridium innocuum, an unnegligible vancomycin-resistant pathogen causing extra-intestinal infections.</title>
        <authorList>
            <person name="Feng Y."/>
            <person name="Chiu C.-H."/>
        </authorList>
    </citation>
    <scope>NUCLEOTIDE SEQUENCE [LARGE SCALE GENOMIC DNA]</scope>
    <source>
        <strain evidence="7 9">AN88</strain>
    </source>
</reference>
<keyword evidence="2 4" id="KW-0560">Oxidoreductase</keyword>
<evidence type="ECO:0000256" key="4">
    <source>
        <dbReference type="RuleBase" id="RU003719"/>
    </source>
</evidence>
<feature type="domain" description="D-isomer specific 2-hydroxyacid dehydrogenase NAD-binding" evidence="6">
    <location>
        <begin position="133"/>
        <end position="311"/>
    </location>
</feature>
<evidence type="ECO:0000256" key="2">
    <source>
        <dbReference type="ARBA" id="ARBA00023002"/>
    </source>
</evidence>